<feature type="binding site" evidence="9">
    <location>
        <position position="177"/>
    </location>
    <ligand>
        <name>Fe cation</name>
        <dbReference type="ChEBI" id="CHEBI:24875"/>
        <label>1</label>
    </ligand>
</feature>
<evidence type="ECO:0000256" key="2">
    <source>
        <dbReference type="ARBA" id="ARBA00022475"/>
    </source>
</evidence>
<organism evidence="10 11">
    <name type="scientific">Woeseia oceani</name>
    <dbReference type="NCBI Taxonomy" id="1548547"/>
    <lineage>
        <taxon>Bacteria</taxon>
        <taxon>Pseudomonadati</taxon>
        <taxon>Pseudomonadota</taxon>
        <taxon>Gammaproteobacteria</taxon>
        <taxon>Woeseiales</taxon>
        <taxon>Woeseiaceae</taxon>
        <taxon>Woeseia</taxon>
    </lineage>
</organism>
<dbReference type="InterPro" id="IPR012347">
    <property type="entry name" value="Ferritin-like"/>
</dbReference>
<feature type="binding site" evidence="9">
    <location>
        <position position="63"/>
    </location>
    <ligand>
        <name>Fe cation</name>
        <dbReference type="ChEBI" id="CHEBI:24875"/>
        <label>1</label>
    </ligand>
</feature>
<dbReference type="HAMAP" id="MF_01658">
    <property type="entry name" value="COQ7"/>
    <property type="match status" value="1"/>
</dbReference>
<feature type="binding site" evidence="9">
    <location>
        <position position="145"/>
    </location>
    <ligand>
        <name>Fe cation</name>
        <dbReference type="ChEBI" id="CHEBI:24875"/>
        <label>2</label>
    </ligand>
</feature>
<dbReference type="SUPFAM" id="SSF47240">
    <property type="entry name" value="Ferritin-like"/>
    <property type="match status" value="1"/>
</dbReference>
<dbReference type="UniPathway" id="UPA00232"/>
<dbReference type="GO" id="GO:0006744">
    <property type="term" value="P:ubiquinone biosynthetic process"/>
    <property type="evidence" value="ECO:0007669"/>
    <property type="project" value="UniProtKB-UniRule"/>
</dbReference>
<feature type="binding site" evidence="9">
    <location>
        <position position="93"/>
    </location>
    <ligand>
        <name>Fe cation</name>
        <dbReference type="ChEBI" id="CHEBI:24875"/>
        <label>1</label>
    </ligand>
</feature>
<dbReference type="PANTHER" id="PTHR11237:SF4">
    <property type="entry name" value="5-DEMETHOXYUBIQUINONE HYDROXYLASE, MITOCHONDRIAL"/>
    <property type="match status" value="1"/>
</dbReference>
<evidence type="ECO:0000256" key="6">
    <source>
        <dbReference type="ARBA" id="ARBA00023004"/>
    </source>
</evidence>
<reference evidence="10 11" key="1">
    <citation type="submission" date="2016-06" db="EMBL/GenBank/DDBJ databases">
        <title>Complete genome sequence of a deep-branching marine Gamma Proteobacterium Woeseia oceani type strain XK5.</title>
        <authorList>
            <person name="Mu D."/>
            <person name="Du Z."/>
        </authorList>
    </citation>
    <scope>NUCLEOTIDE SEQUENCE [LARGE SCALE GENOMIC DNA]</scope>
    <source>
        <strain evidence="10 11">XK5</strain>
    </source>
</reference>
<dbReference type="Pfam" id="PF03232">
    <property type="entry name" value="COQ7"/>
    <property type="match status" value="1"/>
</dbReference>
<dbReference type="RefSeq" id="WP_068616820.1">
    <property type="nucleotide sequence ID" value="NZ_CP016268.1"/>
</dbReference>
<dbReference type="InterPro" id="IPR011566">
    <property type="entry name" value="Ubq_synth_Coq7"/>
</dbReference>
<feature type="binding site" evidence="9">
    <location>
        <position position="177"/>
    </location>
    <ligand>
        <name>Fe cation</name>
        <dbReference type="ChEBI" id="CHEBI:24875"/>
        <label>2</label>
    </ligand>
</feature>
<proteinExistence type="inferred from homology"/>
<evidence type="ECO:0000313" key="11">
    <source>
        <dbReference type="Proteomes" id="UP000092695"/>
    </source>
</evidence>
<dbReference type="GO" id="GO:0008682">
    <property type="term" value="F:3-demethoxyubiquinol 3-hydroxylase activity"/>
    <property type="evidence" value="ECO:0007669"/>
    <property type="project" value="UniProtKB-EC"/>
</dbReference>
<dbReference type="Gene3D" id="1.20.1260.10">
    <property type="match status" value="1"/>
</dbReference>
<dbReference type="OrthoDB" id="5192789at2"/>
<keyword evidence="11" id="KW-1185">Reference proteome</keyword>
<evidence type="ECO:0000256" key="5">
    <source>
        <dbReference type="ARBA" id="ARBA00023002"/>
    </source>
</evidence>
<evidence type="ECO:0000256" key="8">
    <source>
        <dbReference type="ARBA" id="ARBA00023136"/>
    </source>
</evidence>
<keyword evidence="2 9" id="KW-1003">Cell membrane</keyword>
<dbReference type="NCBIfam" id="NF033656">
    <property type="entry name" value="DMQ_monoox_COQ7"/>
    <property type="match status" value="1"/>
</dbReference>
<keyword evidence="8 9" id="KW-0472">Membrane</keyword>
<feature type="binding site" evidence="9">
    <location>
        <position position="180"/>
    </location>
    <ligand>
        <name>Fe cation</name>
        <dbReference type="ChEBI" id="CHEBI:24875"/>
        <label>2</label>
    </ligand>
</feature>
<evidence type="ECO:0000256" key="4">
    <source>
        <dbReference type="ARBA" id="ARBA00022723"/>
    </source>
</evidence>
<comment type="similarity">
    <text evidence="9">Belongs to the COQ7 family.</text>
</comment>
<keyword evidence="6 9" id="KW-0408">Iron</keyword>
<sequence>MNKRQMSPIDQLLSGVDNALRTVAVKNGGPARANPARQVADTELSPAERRHAAGLMRVNHAGEVAAQALYQGHAAVARDPAVAAHMRQAADEERDHLHWCEERIGELDASVSRLSPLWYAGAFAIGAASGVLGDRWSLGFVAETERQVAEHLGNHLEQLPATDLRSRAIVQQMRDEEIEHGAEAEQRGAADLPPAVRRMMQMTAKIMKRTAYRL</sequence>
<protein>
    <recommendedName>
        <fullName evidence="9">3-demethoxyubiquinol 3-hydroxylase</fullName>
        <shortName evidence="9">DMQ hydroxylase</shortName>
        <ecNumber evidence="9">1.14.99.60</ecNumber>
    </recommendedName>
    <alternativeName>
        <fullName evidence="9">2-nonaprenyl-3-methyl-6-methoxy-1,4-benzoquinol hydroxylase</fullName>
    </alternativeName>
</protein>
<dbReference type="STRING" id="1548547.BA177_12870"/>
<gene>
    <name evidence="9" type="primary">coq7</name>
    <name evidence="10" type="ORF">BA177_12870</name>
</gene>
<dbReference type="EMBL" id="CP016268">
    <property type="protein sequence ID" value="ANO51972.1"/>
    <property type="molecule type" value="Genomic_DNA"/>
</dbReference>
<evidence type="ECO:0000256" key="7">
    <source>
        <dbReference type="ARBA" id="ARBA00023033"/>
    </source>
</evidence>
<comment type="subcellular location">
    <subcellularLocation>
        <location evidence="9">Cell membrane</location>
        <topology evidence="9">Peripheral membrane protein</topology>
    </subcellularLocation>
</comment>
<dbReference type="GO" id="GO:0046872">
    <property type="term" value="F:metal ion binding"/>
    <property type="evidence" value="ECO:0007669"/>
    <property type="project" value="UniProtKB-KW"/>
</dbReference>
<feature type="binding site" evidence="9">
    <location>
        <position position="96"/>
    </location>
    <ligand>
        <name>Fe cation</name>
        <dbReference type="ChEBI" id="CHEBI:24875"/>
        <label>1</label>
    </ligand>
</feature>
<comment type="function">
    <text evidence="9">Catalyzes the hydroxylation of 2-nonaprenyl-3-methyl-6-methoxy-1,4-benzoquinol during ubiquinone biosynthesis.</text>
</comment>
<name>A0A193LHH9_9GAMM</name>
<evidence type="ECO:0000313" key="10">
    <source>
        <dbReference type="EMBL" id="ANO51972.1"/>
    </source>
</evidence>
<dbReference type="InterPro" id="IPR009078">
    <property type="entry name" value="Ferritin-like_SF"/>
</dbReference>
<dbReference type="Proteomes" id="UP000092695">
    <property type="component" value="Chromosome"/>
</dbReference>
<evidence type="ECO:0000256" key="3">
    <source>
        <dbReference type="ARBA" id="ARBA00022688"/>
    </source>
</evidence>
<keyword evidence="5 9" id="KW-0560">Oxidoreductase</keyword>
<feature type="binding site" evidence="9">
    <location>
        <position position="93"/>
    </location>
    <ligand>
        <name>Fe cation</name>
        <dbReference type="ChEBI" id="CHEBI:24875"/>
        <label>2</label>
    </ligand>
</feature>
<comment type="pathway">
    <text evidence="1 9">Cofactor biosynthesis; ubiquinone biosynthesis.</text>
</comment>
<dbReference type="AlphaFoldDB" id="A0A193LHH9"/>
<dbReference type="InterPro" id="IPR047809">
    <property type="entry name" value="COQ7_proteobact"/>
</dbReference>
<keyword evidence="7 9" id="KW-0503">Monooxygenase</keyword>
<dbReference type="PANTHER" id="PTHR11237">
    <property type="entry name" value="COENZYME Q10 BIOSYNTHESIS PROTEIN 7"/>
    <property type="match status" value="1"/>
</dbReference>
<dbReference type="KEGG" id="woc:BA177_12870"/>
<evidence type="ECO:0000256" key="1">
    <source>
        <dbReference type="ARBA" id="ARBA00004749"/>
    </source>
</evidence>
<comment type="catalytic activity">
    <reaction evidence="9">
        <text>a 5-methoxy-2-methyl-3-(all-trans-polyprenyl)benzene-1,4-diol + AH2 + O2 = a 3-demethylubiquinol + A + H2O</text>
        <dbReference type="Rhea" id="RHEA:50908"/>
        <dbReference type="Rhea" id="RHEA-COMP:10859"/>
        <dbReference type="Rhea" id="RHEA-COMP:10914"/>
        <dbReference type="ChEBI" id="CHEBI:13193"/>
        <dbReference type="ChEBI" id="CHEBI:15377"/>
        <dbReference type="ChEBI" id="CHEBI:15379"/>
        <dbReference type="ChEBI" id="CHEBI:17499"/>
        <dbReference type="ChEBI" id="CHEBI:84167"/>
        <dbReference type="ChEBI" id="CHEBI:84422"/>
        <dbReference type="EC" id="1.14.99.60"/>
    </reaction>
</comment>
<comment type="cofactor">
    <cofactor evidence="9">
        <name>Fe cation</name>
        <dbReference type="ChEBI" id="CHEBI:24875"/>
    </cofactor>
    <text evidence="9">Binds 2 iron ions per subunit.</text>
</comment>
<evidence type="ECO:0000256" key="9">
    <source>
        <dbReference type="HAMAP-Rule" id="MF_01658"/>
    </source>
</evidence>
<keyword evidence="3 9" id="KW-0831">Ubiquinone biosynthesis</keyword>
<accession>A0A193LHH9</accession>
<dbReference type="EC" id="1.14.99.60" evidence="9"/>
<dbReference type="CDD" id="cd01042">
    <property type="entry name" value="DMQH"/>
    <property type="match status" value="1"/>
</dbReference>
<dbReference type="GO" id="GO:0005886">
    <property type="term" value="C:plasma membrane"/>
    <property type="evidence" value="ECO:0007669"/>
    <property type="project" value="UniProtKB-SubCell"/>
</dbReference>
<keyword evidence="4 9" id="KW-0479">Metal-binding</keyword>